<feature type="transmembrane region" description="Helical" evidence="7">
    <location>
        <begin position="7"/>
        <end position="31"/>
    </location>
</feature>
<comment type="subcellular location">
    <subcellularLocation>
        <location evidence="1 7">Endoplasmic reticulum membrane</location>
        <topology evidence="1 7">Multi-pass membrane protein</topology>
    </subcellularLocation>
</comment>
<protein>
    <recommendedName>
        <fullName evidence="7">Dolichol-phosphate mannosyltransferase subunit 3</fullName>
    </recommendedName>
</protein>
<comment type="caution">
    <text evidence="8">The sequence shown here is derived from an EMBL/GenBank/DDBJ whole genome shotgun (WGS) entry which is preliminary data.</text>
</comment>
<dbReference type="Pfam" id="PF08285">
    <property type="entry name" value="DPM3"/>
    <property type="match status" value="1"/>
</dbReference>
<evidence type="ECO:0000256" key="2">
    <source>
        <dbReference type="ARBA" id="ARBA00010430"/>
    </source>
</evidence>
<dbReference type="OrthoDB" id="2014333at2759"/>
<keyword evidence="5 7" id="KW-1133">Transmembrane helix</keyword>
<dbReference type="AlphaFoldDB" id="A0A9P5TA42"/>
<comment type="subunit">
    <text evidence="7">Component of the dolichol-phosphate mannose (DPM) synthase complex.</text>
</comment>
<evidence type="ECO:0000313" key="9">
    <source>
        <dbReference type="Proteomes" id="UP000759537"/>
    </source>
</evidence>
<proteinExistence type="inferred from homology"/>
<dbReference type="InterPro" id="IPR013174">
    <property type="entry name" value="DPM3"/>
</dbReference>
<dbReference type="PANTHER" id="PTHR16433:SF0">
    <property type="entry name" value="DOLICHOL-PHOSPHATE MANNOSYLTRANSFERASE SUBUNIT 3"/>
    <property type="match status" value="1"/>
</dbReference>
<comment type="similarity">
    <text evidence="2 7">Belongs to the DPM3 family.</text>
</comment>
<sequence>MIRAARVALWSAVFFIAYFLALFAFIPVPFFSKEHAEQVLPVLPWWLLVSFGSYTLWSLGHGLYTYRECTDAYTELLTEISQAKSELQVKGVSVD</sequence>
<dbReference type="GO" id="GO:0006506">
    <property type="term" value="P:GPI anchor biosynthetic process"/>
    <property type="evidence" value="ECO:0007669"/>
    <property type="project" value="TreeGrafter"/>
</dbReference>
<comment type="function">
    <text evidence="7">Stabilizer subunit of the dolichol-phosphate mannose (DPM) synthase complex; tethers catalytic subunit to the ER.</text>
</comment>
<evidence type="ECO:0000256" key="3">
    <source>
        <dbReference type="ARBA" id="ARBA00022692"/>
    </source>
</evidence>
<reference evidence="8" key="2">
    <citation type="journal article" date="2020" name="Nat. Commun.">
        <title>Large-scale genome sequencing of mycorrhizal fungi provides insights into the early evolution of symbiotic traits.</title>
        <authorList>
            <person name="Miyauchi S."/>
            <person name="Kiss E."/>
            <person name="Kuo A."/>
            <person name="Drula E."/>
            <person name="Kohler A."/>
            <person name="Sanchez-Garcia M."/>
            <person name="Morin E."/>
            <person name="Andreopoulos B."/>
            <person name="Barry K.W."/>
            <person name="Bonito G."/>
            <person name="Buee M."/>
            <person name="Carver A."/>
            <person name="Chen C."/>
            <person name="Cichocki N."/>
            <person name="Clum A."/>
            <person name="Culley D."/>
            <person name="Crous P.W."/>
            <person name="Fauchery L."/>
            <person name="Girlanda M."/>
            <person name="Hayes R.D."/>
            <person name="Keri Z."/>
            <person name="LaButti K."/>
            <person name="Lipzen A."/>
            <person name="Lombard V."/>
            <person name="Magnuson J."/>
            <person name="Maillard F."/>
            <person name="Murat C."/>
            <person name="Nolan M."/>
            <person name="Ohm R.A."/>
            <person name="Pangilinan J."/>
            <person name="Pereira M.F."/>
            <person name="Perotto S."/>
            <person name="Peter M."/>
            <person name="Pfister S."/>
            <person name="Riley R."/>
            <person name="Sitrit Y."/>
            <person name="Stielow J.B."/>
            <person name="Szollosi G."/>
            <person name="Zifcakova L."/>
            <person name="Stursova M."/>
            <person name="Spatafora J.W."/>
            <person name="Tedersoo L."/>
            <person name="Vaario L.M."/>
            <person name="Yamada A."/>
            <person name="Yan M."/>
            <person name="Wang P."/>
            <person name="Xu J."/>
            <person name="Bruns T."/>
            <person name="Baldrian P."/>
            <person name="Vilgalys R."/>
            <person name="Dunand C."/>
            <person name="Henrissat B."/>
            <person name="Grigoriev I.V."/>
            <person name="Hibbett D."/>
            <person name="Nagy L.G."/>
            <person name="Martin F.M."/>
        </authorList>
    </citation>
    <scope>NUCLEOTIDE SEQUENCE</scope>
    <source>
        <strain evidence="8">Prilba</strain>
    </source>
</reference>
<accession>A0A9P5TA42</accession>
<name>A0A9P5TA42_9AGAM</name>
<organism evidence="8 9">
    <name type="scientific">Russula ochroleuca</name>
    <dbReference type="NCBI Taxonomy" id="152965"/>
    <lineage>
        <taxon>Eukaryota</taxon>
        <taxon>Fungi</taxon>
        <taxon>Dikarya</taxon>
        <taxon>Basidiomycota</taxon>
        <taxon>Agaricomycotina</taxon>
        <taxon>Agaricomycetes</taxon>
        <taxon>Russulales</taxon>
        <taxon>Russulaceae</taxon>
        <taxon>Russula</taxon>
    </lineage>
</organism>
<evidence type="ECO:0000256" key="1">
    <source>
        <dbReference type="ARBA" id="ARBA00004477"/>
    </source>
</evidence>
<dbReference type="PANTHER" id="PTHR16433">
    <property type="entry name" value="DOLICHOL-PHOSPHATE MANNOSYLTRANSFERASE SUBUNIT 3"/>
    <property type="match status" value="1"/>
</dbReference>
<keyword evidence="8" id="KW-0808">Transferase</keyword>
<reference evidence="8" key="1">
    <citation type="submission" date="2019-10" db="EMBL/GenBank/DDBJ databases">
        <authorList>
            <consortium name="DOE Joint Genome Institute"/>
            <person name="Kuo A."/>
            <person name="Miyauchi S."/>
            <person name="Kiss E."/>
            <person name="Drula E."/>
            <person name="Kohler A."/>
            <person name="Sanchez-Garcia M."/>
            <person name="Andreopoulos B."/>
            <person name="Barry K.W."/>
            <person name="Bonito G."/>
            <person name="Buee M."/>
            <person name="Carver A."/>
            <person name="Chen C."/>
            <person name="Cichocki N."/>
            <person name="Clum A."/>
            <person name="Culley D."/>
            <person name="Crous P.W."/>
            <person name="Fauchery L."/>
            <person name="Girlanda M."/>
            <person name="Hayes R."/>
            <person name="Keri Z."/>
            <person name="LaButti K."/>
            <person name="Lipzen A."/>
            <person name="Lombard V."/>
            <person name="Magnuson J."/>
            <person name="Maillard F."/>
            <person name="Morin E."/>
            <person name="Murat C."/>
            <person name="Nolan M."/>
            <person name="Ohm R."/>
            <person name="Pangilinan J."/>
            <person name="Pereira M."/>
            <person name="Perotto S."/>
            <person name="Peter M."/>
            <person name="Riley R."/>
            <person name="Sitrit Y."/>
            <person name="Stielow B."/>
            <person name="Szollosi G."/>
            <person name="Zifcakova L."/>
            <person name="Stursova M."/>
            <person name="Spatafora J.W."/>
            <person name="Tedersoo L."/>
            <person name="Vaario L.-M."/>
            <person name="Yamada A."/>
            <person name="Yan M."/>
            <person name="Wang P."/>
            <person name="Xu J."/>
            <person name="Bruns T."/>
            <person name="Baldrian P."/>
            <person name="Vilgalys R."/>
            <person name="Henrissat B."/>
            <person name="Grigoriev I.V."/>
            <person name="Hibbett D."/>
            <person name="Nagy L.G."/>
            <person name="Martin F.M."/>
        </authorList>
    </citation>
    <scope>NUCLEOTIDE SEQUENCE</scope>
    <source>
        <strain evidence="8">Prilba</strain>
    </source>
</reference>
<dbReference type="Proteomes" id="UP000759537">
    <property type="component" value="Unassembled WGS sequence"/>
</dbReference>
<keyword evidence="9" id="KW-1185">Reference proteome</keyword>
<dbReference type="GO" id="GO:0033185">
    <property type="term" value="C:dolichol-phosphate-mannose synthase complex"/>
    <property type="evidence" value="ECO:0007669"/>
    <property type="project" value="TreeGrafter"/>
</dbReference>
<comment type="pathway">
    <text evidence="7">Protein modification; protein glycosylation.</text>
</comment>
<keyword evidence="4 7" id="KW-0256">Endoplasmic reticulum</keyword>
<dbReference type="GO" id="GO:0005789">
    <property type="term" value="C:endoplasmic reticulum membrane"/>
    <property type="evidence" value="ECO:0007669"/>
    <property type="project" value="UniProtKB-SubCell"/>
</dbReference>
<evidence type="ECO:0000256" key="6">
    <source>
        <dbReference type="ARBA" id="ARBA00023136"/>
    </source>
</evidence>
<dbReference type="GO" id="GO:0016757">
    <property type="term" value="F:glycosyltransferase activity"/>
    <property type="evidence" value="ECO:0007669"/>
    <property type="project" value="UniProtKB-KW"/>
</dbReference>
<feature type="transmembrane region" description="Helical" evidence="7">
    <location>
        <begin position="43"/>
        <end position="64"/>
    </location>
</feature>
<evidence type="ECO:0000313" key="8">
    <source>
        <dbReference type="EMBL" id="KAF8481000.1"/>
    </source>
</evidence>
<evidence type="ECO:0000256" key="7">
    <source>
        <dbReference type="RuleBase" id="RU365085"/>
    </source>
</evidence>
<keyword evidence="8" id="KW-0328">Glycosyltransferase</keyword>
<evidence type="ECO:0000256" key="4">
    <source>
        <dbReference type="ARBA" id="ARBA00022824"/>
    </source>
</evidence>
<keyword evidence="3 7" id="KW-0812">Transmembrane</keyword>
<dbReference type="EMBL" id="WHVB01000007">
    <property type="protein sequence ID" value="KAF8481000.1"/>
    <property type="molecule type" value="Genomic_DNA"/>
</dbReference>
<evidence type="ECO:0000256" key="5">
    <source>
        <dbReference type="ARBA" id="ARBA00022989"/>
    </source>
</evidence>
<gene>
    <name evidence="8" type="ORF">DFH94DRAFT_437878</name>
</gene>
<keyword evidence="6 7" id="KW-0472">Membrane</keyword>